<gene>
    <name evidence="1" type="ORF">QYF49_00595</name>
</gene>
<reference evidence="1" key="1">
    <citation type="submission" date="2023-06" db="EMBL/GenBank/DDBJ databases">
        <title>Draft Genome Sequences of Representative Paenibacillus Polymyxa, Bacillus cereus, Fictibacillus sp., and Brevibacillus agri Strains Isolated from Amazonian Dark Earth.</title>
        <authorList>
            <person name="Pellegrinetti T.A."/>
            <person name="Cunha I.C.M."/>
            <person name="Chaves M.G."/>
            <person name="Freitas A.S."/>
            <person name="Silva A.V.R."/>
            <person name="Tsai S.M."/>
            <person name="Mendes L.W."/>
        </authorList>
    </citation>
    <scope>NUCLEOTIDE SEQUENCE</scope>
    <source>
        <strain evidence="1">CENA-BCM004</strain>
    </source>
</reference>
<comment type="caution">
    <text evidence="1">The sequence shown here is derived from an EMBL/GenBank/DDBJ whole genome shotgun (WGS) entry which is preliminary data.</text>
</comment>
<dbReference type="EMBL" id="JAUHLN010000001">
    <property type="protein sequence ID" value="MDN4071528.1"/>
    <property type="molecule type" value="Genomic_DNA"/>
</dbReference>
<protein>
    <submittedName>
        <fullName evidence="1">Uncharacterized protein</fullName>
    </submittedName>
</protein>
<accession>A0ABT8E0V0</accession>
<dbReference type="Proteomes" id="UP001168694">
    <property type="component" value="Unassembled WGS sequence"/>
</dbReference>
<name>A0ABT8E0V0_9BACL</name>
<dbReference type="RefSeq" id="WP_290397701.1">
    <property type="nucleotide sequence ID" value="NZ_JAUHLN010000001.1"/>
</dbReference>
<proteinExistence type="predicted"/>
<evidence type="ECO:0000313" key="1">
    <source>
        <dbReference type="EMBL" id="MDN4071528.1"/>
    </source>
</evidence>
<evidence type="ECO:0000313" key="2">
    <source>
        <dbReference type="Proteomes" id="UP001168694"/>
    </source>
</evidence>
<sequence>MAMIQWADERFAYRLAQGPAPKKARFGRAHAKAEREGWFRHLLSWGVGCILLGLNRG</sequence>
<keyword evidence="2" id="KW-1185">Reference proteome</keyword>
<organism evidence="1 2">
    <name type="scientific">Fictibacillus terranigra</name>
    <dbReference type="NCBI Taxonomy" id="3058424"/>
    <lineage>
        <taxon>Bacteria</taxon>
        <taxon>Bacillati</taxon>
        <taxon>Bacillota</taxon>
        <taxon>Bacilli</taxon>
        <taxon>Bacillales</taxon>
        <taxon>Fictibacillaceae</taxon>
        <taxon>Fictibacillus</taxon>
    </lineage>
</organism>